<protein>
    <submittedName>
        <fullName evidence="2">Uncharacterized protein</fullName>
    </submittedName>
</protein>
<feature type="compositionally biased region" description="Polar residues" evidence="1">
    <location>
        <begin position="1"/>
        <end position="25"/>
    </location>
</feature>
<feature type="non-terminal residue" evidence="2">
    <location>
        <position position="57"/>
    </location>
</feature>
<feature type="compositionally biased region" description="Basic residues" evidence="1">
    <location>
        <begin position="48"/>
        <end position="57"/>
    </location>
</feature>
<feature type="compositionally biased region" description="Polar residues" evidence="1">
    <location>
        <begin position="32"/>
        <end position="47"/>
    </location>
</feature>
<keyword evidence="3" id="KW-1185">Reference proteome</keyword>
<evidence type="ECO:0000313" key="3">
    <source>
        <dbReference type="Proteomes" id="UP000265520"/>
    </source>
</evidence>
<reference evidence="2 3" key="1">
    <citation type="journal article" date="2018" name="Front. Plant Sci.">
        <title>Red Clover (Trifolium pratense) and Zigzag Clover (T. medium) - A Picture of Genomic Similarities and Differences.</title>
        <authorList>
            <person name="Dluhosova J."/>
            <person name="Istvanek J."/>
            <person name="Nedelnik J."/>
            <person name="Repkova J."/>
        </authorList>
    </citation>
    <scope>NUCLEOTIDE SEQUENCE [LARGE SCALE GENOMIC DNA]</scope>
    <source>
        <strain evidence="3">cv. 10/8</strain>
        <tissue evidence="2">Leaf</tissue>
    </source>
</reference>
<dbReference type="AlphaFoldDB" id="A0A392TGZ4"/>
<evidence type="ECO:0000256" key="1">
    <source>
        <dbReference type="SAM" id="MobiDB-lite"/>
    </source>
</evidence>
<dbReference type="Proteomes" id="UP000265520">
    <property type="component" value="Unassembled WGS sequence"/>
</dbReference>
<dbReference type="EMBL" id="LXQA010577771">
    <property type="protein sequence ID" value="MCI60222.1"/>
    <property type="molecule type" value="Genomic_DNA"/>
</dbReference>
<name>A0A392TGZ4_9FABA</name>
<feature type="region of interest" description="Disordered" evidence="1">
    <location>
        <begin position="1"/>
        <end position="57"/>
    </location>
</feature>
<proteinExistence type="predicted"/>
<sequence>MSNPIDSVATEEQATASPPKVQSSGIVAHAVPNTTVPPQTSMNTRTKSSVKREKHSK</sequence>
<organism evidence="2 3">
    <name type="scientific">Trifolium medium</name>
    <dbReference type="NCBI Taxonomy" id="97028"/>
    <lineage>
        <taxon>Eukaryota</taxon>
        <taxon>Viridiplantae</taxon>
        <taxon>Streptophyta</taxon>
        <taxon>Embryophyta</taxon>
        <taxon>Tracheophyta</taxon>
        <taxon>Spermatophyta</taxon>
        <taxon>Magnoliopsida</taxon>
        <taxon>eudicotyledons</taxon>
        <taxon>Gunneridae</taxon>
        <taxon>Pentapetalae</taxon>
        <taxon>rosids</taxon>
        <taxon>fabids</taxon>
        <taxon>Fabales</taxon>
        <taxon>Fabaceae</taxon>
        <taxon>Papilionoideae</taxon>
        <taxon>50 kb inversion clade</taxon>
        <taxon>NPAAA clade</taxon>
        <taxon>Hologalegina</taxon>
        <taxon>IRL clade</taxon>
        <taxon>Trifolieae</taxon>
        <taxon>Trifolium</taxon>
    </lineage>
</organism>
<comment type="caution">
    <text evidence="2">The sequence shown here is derived from an EMBL/GenBank/DDBJ whole genome shotgun (WGS) entry which is preliminary data.</text>
</comment>
<accession>A0A392TGZ4</accession>
<evidence type="ECO:0000313" key="2">
    <source>
        <dbReference type="EMBL" id="MCI60222.1"/>
    </source>
</evidence>